<evidence type="ECO:0000256" key="1">
    <source>
        <dbReference type="SAM" id="Phobius"/>
    </source>
</evidence>
<evidence type="ECO:0000313" key="3">
    <source>
        <dbReference type="Proteomes" id="UP000076023"/>
    </source>
</evidence>
<proteinExistence type="predicted"/>
<dbReference type="Proteomes" id="UP000076023">
    <property type="component" value="Unassembled WGS sequence"/>
</dbReference>
<dbReference type="OrthoDB" id="199469at2"/>
<keyword evidence="1" id="KW-1133">Transmembrane helix</keyword>
<dbReference type="Pfam" id="PF07963">
    <property type="entry name" value="N_methyl"/>
    <property type="match status" value="1"/>
</dbReference>
<evidence type="ECO:0000313" key="2">
    <source>
        <dbReference type="EMBL" id="GAT34387.1"/>
    </source>
</evidence>
<comment type="caution">
    <text evidence="2">The sequence shown here is derived from an EMBL/GenBank/DDBJ whole genome shotgun (WGS) entry which is preliminary data.</text>
</comment>
<dbReference type="NCBIfam" id="TIGR04294">
    <property type="entry name" value="pre_pil_HX9DG"/>
    <property type="match status" value="1"/>
</dbReference>
<dbReference type="InterPro" id="IPR045584">
    <property type="entry name" value="Pilin-like"/>
</dbReference>
<protein>
    <submittedName>
        <fullName evidence="2">Prepilin-type N-terminal cleavage/methylation domain-containing protein</fullName>
    </submittedName>
</protein>
<dbReference type="PANTHER" id="PTHR30093">
    <property type="entry name" value="GENERAL SECRETION PATHWAY PROTEIN G"/>
    <property type="match status" value="1"/>
</dbReference>
<sequence>MRTAPHHRAFTLVELLVTIGILALLVSLLLPMAKTWNAGAQTVSCSNNLRQMFLYLDAYARENNGVYPAVSDATTGNSWWLTLQNYINTPSQVVGIRKRTIFLCPASLRTYPNQTARRTYGMNCEGLKNDQGVLDWRTPIRPISQSRLSSTLFIADTCNGPANNGDGYQYFRATASPAFTDVVEARHSGRANALFLDGHVELIDPKAPESLDKVKNLGQ</sequence>
<dbReference type="NCBIfam" id="TIGR02532">
    <property type="entry name" value="IV_pilin_GFxxxE"/>
    <property type="match status" value="1"/>
</dbReference>
<dbReference type="AlphaFoldDB" id="A0A146GCG8"/>
<reference evidence="3" key="1">
    <citation type="journal article" date="2017" name="Genome Announc.">
        <title>Draft Genome Sequence of Terrimicrobium sacchariphilum NM-5T, a Facultative Anaerobic Soil Bacterium of the Class Spartobacteria.</title>
        <authorList>
            <person name="Qiu Y.L."/>
            <person name="Tourlousse D.M."/>
            <person name="Matsuura N."/>
            <person name="Ohashi A."/>
            <person name="Sekiguchi Y."/>
        </authorList>
    </citation>
    <scope>NUCLEOTIDE SEQUENCE [LARGE SCALE GENOMIC DNA]</scope>
    <source>
        <strain evidence="3">NM-5</strain>
    </source>
</reference>
<feature type="transmembrane region" description="Helical" evidence="1">
    <location>
        <begin position="12"/>
        <end position="33"/>
    </location>
</feature>
<dbReference type="PANTHER" id="PTHR30093:SF2">
    <property type="entry name" value="TYPE II SECRETION SYSTEM PROTEIN H"/>
    <property type="match status" value="1"/>
</dbReference>
<keyword evidence="1" id="KW-0472">Membrane</keyword>
<dbReference type="InterPro" id="IPR027558">
    <property type="entry name" value="Pre_pil_HX9DG_C"/>
</dbReference>
<dbReference type="EMBL" id="BDCO01000002">
    <property type="protein sequence ID" value="GAT34387.1"/>
    <property type="molecule type" value="Genomic_DNA"/>
</dbReference>
<dbReference type="Gene3D" id="3.30.700.10">
    <property type="entry name" value="Glycoprotein, Type 4 Pilin"/>
    <property type="match status" value="1"/>
</dbReference>
<dbReference type="InParanoid" id="A0A146GCG8"/>
<dbReference type="STRING" id="690879.TSACC_22812"/>
<accession>A0A146GCG8</accession>
<dbReference type="RefSeq" id="WP_075080020.1">
    <property type="nucleotide sequence ID" value="NZ_BDCO01000002.1"/>
</dbReference>
<gene>
    <name evidence="2" type="ORF">TSACC_22812</name>
</gene>
<keyword evidence="1" id="KW-0812">Transmembrane</keyword>
<dbReference type="SUPFAM" id="SSF54523">
    <property type="entry name" value="Pili subunits"/>
    <property type="match status" value="1"/>
</dbReference>
<dbReference type="InterPro" id="IPR012902">
    <property type="entry name" value="N_methyl_site"/>
</dbReference>
<name>A0A146GCG8_TERSA</name>
<organism evidence="2 3">
    <name type="scientific">Terrimicrobium sacchariphilum</name>
    <dbReference type="NCBI Taxonomy" id="690879"/>
    <lineage>
        <taxon>Bacteria</taxon>
        <taxon>Pseudomonadati</taxon>
        <taxon>Verrucomicrobiota</taxon>
        <taxon>Terrimicrobiia</taxon>
        <taxon>Terrimicrobiales</taxon>
        <taxon>Terrimicrobiaceae</taxon>
        <taxon>Terrimicrobium</taxon>
    </lineage>
</organism>
<keyword evidence="3" id="KW-1185">Reference proteome</keyword>